<dbReference type="Gene3D" id="3.40.50.720">
    <property type="entry name" value="NAD(P)-binding Rossmann-like Domain"/>
    <property type="match status" value="2"/>
</dbReference>
<keyword evidence="2" id="KW-0520">NAD</keyword>
<evidence type="ECO:0000259" key="3">
    <source>
        <dbReference type="Pfam" id="PF02826"/>
    </source>
</evidence>
<keyword evidence="1" id="KW-0560">Oxidoreductase</keyword>
<dbReference type="eggNOG" id="COG0111">
    <property type="taxonomic scope" value="Bacteria"/>
</dbReference>
<evidence type="ECO:0000313" key="4">
    <source>
        <dbReference type="EMBL" id="GAB95117.1"/>
    </source>
</evidence>
<sequence>MLGASRSATPVEGVQVHTVADLPDIIGEADHIVVTLPGTAQTEGLLGDELLARVKPGVTVVNVGRGTVIDEPALIAALQDGRVGFAALDVTAVEPLPADSPLWDLPHVLISPHTAALDVREEERICDQFCDNLRAFLAGRPLANVVDPAAGY</sequence>
<dbReference type="InterPro" id="IPR006140">
    <property type="entry name" value="D-isomer_DH_NAD-bd"/>
</dbReference>
<protein>
    <submittedName>
        <fullName evidence="4">Putative oxidoreductase</fullName>
    </submittedName>
</protein>
<dbReference type="Pfam" id="PF02826">
    <property type="entry name" value="2-Hacid_dh_C"/>
    <property type="match status" value="1"/>
</dbReference>
<gene>
    <name evidence="4" type="ORF">KILIM_016_00570</name>
</gene>
<dbReference type="SUPFAM" id="SSF51735">
    <property type="entry name" value="NAD(P)-binding Rossmann-fold domains"/>
    <property type="match status" value="1"/>
</dbReference>
<dbReference type="GO" id="GO:0051287">
    <property type="term" value="F:NAD binding"/>
    <property type="evidence" value="ECO:0007669"/>
    <property type="project" value="InterPro"/>
</dbReference>
<dbReference type="EMBL" id="BAHD01000016">
    <property type="protein sequence ID" value="GAB95117.1"/>
    <property type="molecule type" value="Genomic_DNA"/>
</dbReference>
<reference evidence="4 5" key="1">
    <citation type="submission" date="2012-08" db="EMBL/GenBank/DDBJ databases">
        <title>Whole genome shotgun sequence of Kineosphaera limosa NBRC 100340.</title>
        <authorList>
            <person name="Yoshida I."/>
            <person name="Isaki S."/>
            <person name="Hosoyama A."/>
            <person name="Tsuchikane K."/>
            <person name="Katsumata H."/>
            <person name="Ando Y."/>
            <person name="Ohji S."/>
            <person name="Hamada M."/>
            <person name="Tamura T."/>
            <person name="Yamazoe A."/>
            <person name="Yamazaki S."/>
            <person name="Fujita N."/>
        </authorList>
    </citation>
    <scope>NUCLEOTIDE SEQUENCE [LARGE SCALE GENOMIC DNA]</scope>
    <source>
        <strain evidence="4 5">NBRC 100340</strain>
    </source>
</reference>
<evidence type="ECO:0000256" key="1">
    <source>
        <dbReference type="ARBA" id="ARBA00023002"/>
    </source>
</evidence>
<dbReference type="STRING" id="1184609.KILIM_016_00570"/>
<feature type="domain" description="D-isomer specific 2-hydroxyacid dehydrogenase NAD-binding" evidence="3">
    <location>
        <begin position="4"/>
        <end position="115"/>
    </location>
</feature>
<evidence type="ECO:0000313" key="5">
    <source>
        <dbReference type="Proteomes" id="UP000008366"/>
    </source>
</evidence>
<dbReference type="PANTHER" id="PTHR43333">
    <property type="entry name" value="2-HACID_DH_C DOMAIN-CONTAINING PROTEIN"/>
    <property type="match status" value="1"/>
</dbReference>
<comment type="caution">
    <text evidence="4">The sequence shown here is derived from an EMBL/GenBank/DDBJ whole genome shotgun (WGS) entry which is preliminary data.</text>
</comment>
<accession>K6WSN1</accession>
<dbReference type="PANTHER" id="PTHR43333:SF1">
    <property type="entry name" value="D-ISOMER SPECIFIC 2-HYDROXYACID DEHYDROGENASE NAD-BINDING DOMAIN-CONTAINING PROTEIN"/>
    <property type="match status" value="1"/>
</dbReference>
<organism evidence="4 5">
    <name type="scientific">Kineosphaera limosa NBRC 100340</name>
    <dbReference type="NCBI Taxonomy" id="1184609"/>
    <lineage>
        <taxon>Bacteria</taxon>
        <taxon>Bacillati</taxon>
        <taxon>Actinomycetota</taxon>
        <taxon>Actinomycetes</taxon>
        <taxon>Micrococcales</taxon>
        <taxon>Dermatophilaceae</taxon>
        <taxon>Kineosphaera</taxon>
    </lineage>
</organism>
<keyword evidence="5" id="KW-1185">Reference proteome</keyword>
<dbReference type="AlphaFoldDB" id="K6WSN1"/>
<dbReference type="InterPro" id="IPR036291">
    <property type="entry name" value="NAD(P)-bd_dom_sf"/>
</dbReference>
<evidence type="ECO:0000256" key="2">
    <source>
        <dbReference type="ARBA" id="ARBA00023027"/>
    </source>
</evidence>
<name>K6WSN1_9MICO</name>
<dbReference type="GO" id="GO:0016491">
    <property type="term" value="F:oxidoreductase activity"/>
    <property type="evidence" value="ECO:0007669"/>
    <property type="project" value="UniProtKB-KW"/>
</dbReference>
<dbReference type="Proteomes" id="UP000008366">
    <property type="component" value="Unassembled WGS sequence"/>
</dbReference>
<proteinExistence type="predicted"/>